<dbReference type="GO" id="GO:0015627">
    <property type="term" value="C:type II protein secretion system complex"/>
    <property type="evidence" value="ECO:0007669"/>
    <property type="project" value="InterPro"/>
</dbReference>
<keyword evidence="6 10" id="KW-0812">Transmembrane</keyword>
<proteinExistence type="inferred from homology"/>
<dbReference type="KEGG" id="tdu:QJT80_15195"/>
<evidence type="ECO:0000313" key="11">
    <source>
        <dbReference type="EMBL" id="WGZ90808.1"/>
    </source>
</evidence>
<sequence>MNAWWQNLNPSEKRLMLLGSIAIGLTLLWLFVLKPAYRYYSDLQWDVNAAKEVQSKLQQNRNKIQAFNQQANPQVPDDGQSLQSLVLNELRQFQLAGSDTATEDKDKNAVELKLSNKPFDSVIQLVGKLESQYQVHATSMTLTPAREAGRVDAQIALQR</sequence>
<keyword evidence="4" id="KW-1003">Cell membrane</keyword>
<evidence type="ECO:0000256" key="7">
    <source>
        <dbReference type="ARBA" id="ARBA00022927"/>
    </source>
</evidence>
<dbReference type="EMBL" id="CP124755">
    <property type="protein sequence ID" value="WGZ90808.1"/>
    <property type="molecule type" value="Genomic_DNA"/>
</dbReference>
<evidence type="ECO:0000256" key="5">
    <source>
        <dbReference type="ARBA" id="ARBA00022519"/>
    </source>
</evidence>
<comment type="similarity">
    <text evidence="2">Belongs to the GSP M family.</text>
</comment>
<dbReference type="GO" id="GO:0015628">
    <property type="term" value="P:protein secretion by the type II secretion system"/>
    <property type="evidence" value="ECO:0007669"/>
    <property type="project" value="InterPro"/>
</dbReference>
<evidence type="ECO:0000256" key="2">
    <source>
        <dbReference type="ARBA" id="ARBA00010637"/>
    </source>
</evidence>
<dbReference type="InterPro" id="IPR023229">
    <property type="entry name" value="T2SS_M_periplasmic_sf"/>
</dbReference>
<evidence type="ECO:0000256" key="6">
    <source>
        <dbReference type="ARBA" id="ARBA00022692"/>
    </source>
</evidence>
<evidence type="ECO:0000256" key="8">
    <source>
        <dbReference type="ARBA" id="ARBA00022989"/>
    </source>
</evidence>
<protein>
    <submittedName>
        <fullName evidence="11">Type II secretion system protein GspM</fullName>
    </submittedName>
</protein>
<evidence type="ECO:0000256" key="4">
    <source>
        <dbReference type="ARBA" id="ARBA00022475"/>
    </source>
</evidence>
<dbReference type="AlphaFoldDB" id="A0AA95H777"/>
<evidence type="ECO:0000256" key="3">
    <source>
        <dbReference type="ARBA" id="ARBA00022448"/>
    </source>
</evidence>
<evidence type="ECO:0000256" key="1">
    <source>
        <dbReference type="ARBA" id="ARBA00004377"/>
    </source>
</evidence>
<feature type="transmembrane region" description="Helical" evidence="10">
    <location>
        <begin position="15"/>
        <end position="33"/>
    </location>
</feature>
<dbReference type="SUPFAM" id="SSF103054">
    <property type="entry name" value="General secretion pathway protein M, EpsM"/>
    <property type="match status" value="1"/>
</dbReference>
<dbReference type="Pfam" id="PF04612">
    <property type="entry name" value="T2SSM"/>
    <property type="match status" value="1"/>
</dbReference>
<accession>A0AA95H777</accession>
<evidence type="ECO:0000256" key="10">
    <source>
        <dbReference type="SAM" id="Phobius"/>
    </source>
</evidence>
<keyword evidence="3" id="KW-0813">Transport</keyword>
<reference evidence="11" key="1">
    <citation type="journal article" date="2023" name="Int. J. Mol. Sci.">
        <title>Metagenomics Revealed a New Genus 'Candidatus Thiocaldithrix dubininis' gen. nov., sp. nov. and a New Species 'Candidatus Thiothrix putei' sp. nov. in the Family Thiotrichaceae, Some Members of Which Have Traits of Both Na+- and H+-Motive Energetics.</title>
        <authorList>
            <person name="Ravin N.V."/>
            <person name="Muntyan M.S."/>
            <person name="Smolyakov D.D."/>
            <person name="Rudenko T.S."/>
            <person name="Beletsky A.V."/>
            <person name="Mardanov A.V."/>
            <person name="Grabovich M.Y."/>
        </authorList>
    </citation>
    <scope>NUCLEOTIDE SEQUENCE</scope>
    <source>
        <strain evidence="11">GKL-01</strain>
    </source>
</reference>
<name>A0AA95H777_9GAMM</name>
<dbReference type="GO" id="GO:0005886">
    <property type="term" value="C:plasma membrane"/>
    <property type="evidence" value="ECO:0007669"/>
    <property type="project" value="UniProtKB-SubCell"/>
</dbReference>
<keyword evidence="7" id="KW-0653">Protein transport</keyword>
<keyword evidence="5" id="KW-0997">Cell inner membrane</keyword>
<keyword evidence="8 10" id="KW-1133">Transmembrane helix</keyword>
<reference evidence="11" key="2">
    <citation type="submission" date="2023-04" db="EMBL/GenBank/DDBJ databases">
        <authorList>
            <person name="Beletskiy A.V."/>
            <person name="Mardanov A.V."/>
            <person name="Ravin N.V."/>
        </authorList>
    </citation>
    <scope>NUCLEOTIDE SEQUENCE</scope>
    <source>
        <strain evidence="11">GKL-01</strain>
    </source>
</reference>
<keyword evidence="9 10" id="KW-0472">Membrane</keyword>
<dbReference type="Gene3D" id="3.30.1360.100">
    <property type="entry name" value="General secretion pathway protein M, EpsM"/>
    <property type="match status" value="1"/>
</dbReference>
<gene>
    <name evidence="11" type="primary">gspM</name>
    <name evidence="11" type="ORF">QJT80_15195</name>
</gene>
<dbReference type="InterPro" id="IPR007690">
    <property type="entry name" value="T2SS_GspM"/>
</dbReference>
<dbReference type="Proteomes" id="UP001300672">
    <property type="component" value="Chromosome"/>
</dbReference>
<organism evidence="11">
    <name type="scientific">Candidatus Thiocaldithrix dubininis</name>
    <dbReference type="NCBI Taxonomy" id="3080823"/>
    <lineage>
        <taxon>Bacteria</taxon>
        <taxon>Pseudomonadati</taxon>
        <taxon>Pseudomonadota</taxon>
        <taxon>Gammaproteobacteria</taxon>
        <taxon>Thiotrichales</taxon>
        <taxon>Thiotrichaceae</taxon>
        <taxon>Candidatus Thiocaldithrix</taxon>
    </lineage>
</organism>
<evidence type="ECO:0000256" key="9">
    <source>
        <dbReference type="ARBA" id="ARBA00023136"/>
    </source>
</evidence>
<comment type="subcellular location">
    <subcellularLocation>
        <location evidence="1">Cell inner membrane</location>
        <topology evidence="1">Single-pass membrane protein</topology>
    </subcellularLocation>
</comment>